<dbReference type="InterPro" id="IPR001119">
    <property type="entry name" value="SLH_dom"/>
</dbReference>
<dbReference type="PANTHER" id="PTHR43308:SF5">
    <property type="entry name" value="S-LAYER PROTEIN _ PEPTIDOGLYCAN ENDO-BETA-N-ACETYLGLUCOSAMINIDASE"/>
    <property type="match status" value="1"/>
</dbReference>
<protein>
    <submittedName>
        <fullName evidence="4">S-layer domain protein</fullName>
    </submittedName>
</protein>
<feature type="domain" description="SLH" evidence="3">
    <location>
        <begin position="152"/>
        <end position="216"/>
    </location>
</feature>
<feature type="domain" description="SLH" evidence="3">
    <location>
        <begin position="278"/>
        <end position="342"/>
    </location>
</feature>
<feature type="transmembrane region" description="Helical" evidence="2">
    <location>
        <begin position="20"/>
        <end position="38"/>
    </location>
</feature>
<dbReference type="InterPro" id="IPR051465">
    <property type="entry name" value="Cell_Envelope_Struct_Comp"/>
</dbReference>
<evidence type="ECO:0000313" key="5">
    <source>
        <dbReference type="Proteomes" id="UP000003835"/>
    </source>
</evidence>
<dbReference type="PROSITE" id="PS51272">
    <property type="entry name" value="SLH"/>
    <property type="match status" value="3"/>
</dbReference>
<dbReference type="OrthoDB" id="9759810at2"/>
<keyword evidence="2" id="KW-1133">Transmembrane helix</keyword>
<organism evidence="4 5">
    <name type="scientific">Coleofasciculus chthonoplastes PCC 7420</name>
    <dbReference type="NCBI Taxonomy" id="118168"/>
    <lineage>
        <taxon>Bacteria</taxon>
        <taxon>Bacillati</taxon>
        <taxon>Cyanobacteriota</taxon>
        <taxon>Cyanophyceae</taxon>
        <taxon>Coleofasciculales</taxon>
        <taxon>Coleofasciculaceae</taxon>
        <taxon>Coleofasciculus</taxon>
    </lineage>
</organism>
<proteinExistence type="predicted"/>
<gene>
    <name evidence="4" type="ORF">MC7420_3374</name>
</gene>
<keyword evidence="5" id="KW-1185">Reference proteome</keyword>
<dbReference type="RefSeq" id="WP_006105791.1">
    <property type="nucleotide sequence ID" value="NZ_DS989874.1"/>
</dbReference>
<evidence type="ECO:0000256" key="1">
    <source>
        <dbReference type="SAM" id="MobiDB-lite"/>
    </source>
</evidence>
<dbReference type="HOGENOM" id="CLU_067542_0_0_3"/>
<dbReference type="AlphaFoldDB" id="B4W3G2"/>
<reference evidence="4 5" key="1">
    <citation type="submission" date="2008-07" db="EMBL/GenBank/DDBJ databases">
        <authorList>
            <person name="Tandeau de Marsac N."/>
            <person name="Ferriera S."/>
            <person name="Johnson J."/>
            <person name="Kravitz S."/>
            <person name="Beeson K."/>
            <person name="Sutton G."/>
            <person name="Rogers Y.-H."/>
            <person name="Friedman R."/>
            <person name="Frazier M."/>
            <person name="Venter J.C."/>
        </authorList>
    </citation>
    <scope>NUCLEOTIDE SEQUENCE [LARGE SCALE GENOMIC DNA]</scope>
    <source>
        <strain evidence="4 5">PCC 7420</strain>
    </source>
</reference>
<sequence length="349" mass="37442">MRNLPPPDSDSSPLGLEEWIGIIIAVITIGGILIGVLGQRQKGLNLQQWIGSLTSEPKTEAPEEPKVTSPIAEEIPTRETLSSAPLATDSPSPSPAVAAAPESIDEDEAFPEIARAVPLAPIVSAPTTETAEIPTETPEATPTPTPTETPDAAVKFADVPDDYWASPYITALVQRDIMSGFPEDNTFKPNSSITRAEFAALLRSAFDQQPTLETPNFKDISSDFWAWSAIQETSKTNFLRGYPNNTFQPKQPIPKVQVLVALASGLGLEANQSPQEVLQTYQDSAQIPEYAREKVSAATEAGIVVNYPNTESLNPTQDATRAEVAAMVYQALVEAGKADAVTSEYVVNP</sequence>
<dbReference type="eggNOG" id="COG5267">
    <property type="taxonomic scope" value="Bacteria"/>
</dbReference>
<dbReference type="PANTHER" id="PTHR43308">
    <property type="entry name" value="OUTER MEMBRANE PROTEIN ALPHA-RELATED"/>
    <property type="match status" value="1"/>
</dbReference>
<keyword evidence="2" id="KW-0472">Membrane</keyword>
<feature type="compositionally biased region" description="Basic and acidic residues" evidence="1">
    <location>
        <begin position="57"/>
        <end position="66"/>
    </location>
</feature>
<feature type="compositionally biased region" description="Low complexity" evidence="1">
    <location>
        <begin position="128"/>
        <end position="140"/>
    </location>
</feature>
<feature type="region of interest" description="Disordered" evidence="1">
    <location>
        <begin position="55"/>
        <end position="100"/>
    </location>
</feature>
<feature type="region of interest" description="Disordered" evidence="1">
    <location>
        <begin position="128"/>
        <end position="148"/>
    </location>
</feature>
<dbReference type="STRING" id="118168.MC7420_3374"/>
<feature type="domain" description="SLH" evidence="3">
    <location>
        <begin position="217"/>
        <end position="276"/>
    </location>
</feature>
<evidence type="ECO:0000313" key="4">
    <source>
        <dbReference type="EMBL" id="EDX71259.1"/>
    </source>
</evidence>
<dbReference type="Pfam" id="PF00395">
    <property type="entry name" value="SLH"/>
    <property type="match status" value="3"/>
</dbReference>
<accession>B4W3G2</accession>
<dbReference type="Proteomes" id="UP000003835">
    <property type="component" value="Unassembled WGS sequence"/>
</dbReference>
<evidence type="ECO:0000256" key="2">
    <source>
        <dbReference type="SAM" id="Phobius"/>
    </source>
</evidence>
<keyword evidence="2" id="KW-0812">Transmembrane</keyword>
<dbReference type="EMBL" id="DS989874">
    <property type="protein sequence ID" value="EDX71259.1"/>
    <property type="molecule type" value="Genomic_DNA"/>
</dbReference>
<name>B4W3G2_9CYAN</name>
<evidence type="ECO:0000259" key="3">
    <source>
        <dbReference type="PROSITE" id="PS51272"/>
    </source>
</evidence>